<feature type="region of interest" description="Disordered" evidence="9">
    <location>
        <begin position="62"/>
        <end position="117"/>
    </location>
</feature>
<dbReference type="OrthoDB" id="66964at2759"/>
<dbReference type="UniPathway" id="UPA00559"/>
<dbReference type="FunFam" id="3.10.660.10:FF:000001">
    <property type="entry name" value="Diphthamide biosynthesis 3"/>
    <property type="match status" value="1"/>
</dbReference>
<feature type="compositionally biased region" description="Acidic residues" evidence="9">
    <location>
        <begin position="62"/>
        <end position="98"/>
    </location>
</feature>
<evidence type="ECO:0000256" key="4">
    <source>
        <dbReference type="ARBA" id="ARBA00024032"/>
    </source>
</evidence>
<comment type="similarity">
    <text evidence="4">Belongs to the DPH3 family.</text>
</comment>
<dbReference type="PANTHER" id="PTHR21454">
    <property type="entry name" value="DPH3 HOMOLOG-RELATED"/>
    <property type="match status" value="1"/>
</dbReference>
<keyword evidence="2" id="KW-0479">Metal-binding</keyword>
<dbReference type="SUPFAM" id="SSF144217">
    <property type="entry name" value="CSL zinc finger"/>
    <property type="match status" value="1"/>
</dbReference>
<dbReference type="STRING" id="39966.A0A369JKW1"/>
<comment type="catalytic activity">
    <reaction evidence="8">
        <text>2 [3Fe-4S](0)-[protein] + 2 Fe(2+)-[Dph3] + NADH = 2 [4Fe-4S](1+)-[protein] + 2 [Dph3] + NAD(+) + H(+)</text>
        <dbReference type="Rhea" id="RHEA:71239"/>
        <dbReference type="Rhea" id="RHEA-COMP:17997"/>
        <dbReference type="Rhea" id="RHEA-COMP:17998"/>
        <dbReference type="Rhea" id="RHEA-COMP:18001"/>
        <dbReference type="Rhea" id="RHEA-COMP:18002"/>
        <dbReference type="ChEBI" id="CHEBI:15378"/>
        <dbReference type="ChEBI" id="CHEBI:29033"/>
        <dbReference type="ChEBI" id="CHEBI:33723"/>
        <dbReference type="ChEBI" id="CHEBI:47402"/>
        <dbReference type="ChEBI" id="CHEBI:57540"/>
        <dbReference type="ChEBI" id="CHEBI:57945"/>
        <dbReference type="ChEBI" id="CHEBI:83228"/>
    </reaction>
</comment>
<dbReference type="InterPro" id="IPR007872">
    <property type="entry name" value="DPH_MB_dom"/>
</dbReference>
<protein>
    <recommendedName>
        <fullName evidence="7">Diphthamide biosynthesis protein 3</fullName>
    </recommendedName>
</protein>
<reference evidence="11" key="1">
    <citation type="submission" date="2018-04" db="EMBL/GenBank/DDBJ databases">
        <title>Whole genome sequencing of Hypsizygus marmoreus.</title>
        <authorList>
            <person name="Choi I.-G."/>
            <person name="Min B."/>
            <person name="Kim J.-G."/>
            <person name="Kim S."/>
            <person name="Oh Y.-L."/>
            <person name="Kong W.-S."/>
            <person name="Park H."/>
            <person name="Jeong J."/>
            <person name="Song E.-S."/>
        </authorList>
    </citation>
    <scope>NUCLEOTIDE SEQUENCE [LARGE SCALE GENOMIC DNA]</scope>
    <source>
        <strain evidence="11">51987-8</strain>
    </source>
</reference>
<organism evidence="11 12">
    <name type="scientific">Hypsizygus marmoreus</name>
    <name type="common">White beech mushroom</name>
    <name type="synonym">Agaricus marmoreus</name>
    <dbReference type="NCBI Taxonomy" id="39966"/>
    <lineage>
        <taxon>Eukaryota</taxon>
        <taxon>Fungi</taxon>
        <taxon>Dikarya</taxon>
        <taxon>Basidiomycota</taxon>
        <taxon>Agaricomycotina</taxon>
        <taxon>Agaricomycetes</taxon>
        <taxon>Agaricomycetidae</taxon>
        <taxon>Agaricales</taxon>
        <taxon>Tricholomatineae</taxon>
        <taxon>Lyophyllaceae</taxon>
        <taxon>Hypsizygus</taxon>
    </lineage>
</organism>
<name>A0A369JKW1_HYPMA</name>
<comment type="catalytic activity">
    <reaction evidence="6">
        <text>[3Fe-4S](1+)-[protein] + Fe(2+)-[Dph3] = [3Fe-4S](0)-[protein] + Fe(3+)-[Dph3]</text>
        <dbReference type="Rhea" id="RHEA:71235"/>
        <dbReference type="Rhea" id="RHEA-COMP:17996"/>
        <dbReference type="Rhea" id="RHEA-COMP:17997"/>
        <dbReference type="Rhea" id="RHEA-COMP:18002"/>
        <dbReference type="Rhea" id="RHEA-COMP:18003"/>
        <dbReference type="ChEBI" id="CHEBI:29033"/>
        <dbReference type="ChEBI" id="CHEBI:29034"/>
        <dbReference type="ChEBI" id="CHEBI:33751"/>
        <dbReference type="ChEBI" id="CHEBI:47402"/>
        <dbReference type="ChEBI" id="CHEBI:83228"/>
    </reaction>
</comment>
<evidence type="ECO:0000256" key="6">
    <source>
        <dbReference type="ARBA" id="ARBA00036267"/>
    </source>
</evidence>
<evidence type="ECO:0000256" key="9">
    <source>
        <dbReference type="SAM" id="MobiDB-lite"/>
    </source>
</evidence>
<dbReference type="AlphaFoldDB" id="A0A369JKW1"/>
<dbReference type="GO" id="GO:0017183">
    <property type="term" value="P:protein histidyl modification to diphthamide"/>
    <property type="evidence" value="ECO:0007669"/>
    <property type="project" value="UniProtKB-UniPathway"/>
</dbReference>
<evidence type="ECO:0000256" key="3">
    <source>
        <dbReference type="ARBA" id="ARBA00023004"/>
    </source>
</evidence>
<evidence type="ECO:0000313" key="12">
    <source>
        <dbReference type="Proteomes" id="UP000076154"/>
    </source>
</evidence>
<evidence type="ECO:0000256" key="1">
    <source>
        <dbReference type="ARBA" id="ARBA00005156"/>
    </source>
</evidence>
<keyword evidence="3" id="KW-0408">Iron</keyword>
<dbReference type="GO" id="GO:0046872">
    <property type="term" value="F:metal ion binding"/>
    <property type="evidence" value="ECO:0007669"/>
    <property type="project" value="UniProtKB-KW"/>
</dbReference>
<dbReference type="EMBL" id="LUEZ02000053">
    <property type="protein sequence ID" value="RDB21850.1"/>
    <property type="molecule type" value="Genomic_DNA"/>
</dbReference>
<comment type="pathway">
    <text evidence="1">Protein modification; peptidyl-diphthamide biosynthesis.</text>
</comment>
<dbReference type="InterPro" id="IPR044248">
    <property type="entry name" value="DPH3/4-like"/>
</dbReference>
<dbReference type="PROSITE" id="PS51074">
    <property type="entry name" value="DPH_MB"/>
    <property type="match status" value="1"/>
</dbReference>
<dbReference type="Pfam" id="PF05207">
    <property type="entry name" value="Zn_ribbon_CSL"/>
    <property type="match status" value="1"/>
</dbReference>
<dbReference type="PANTHER" id="PTHR21454:SF31">
    <property type="entry name" value="DIPHTHAMIDE BIOSYNTHESIS PROTEIN 3"/>
    <property type="match status" value="1"/>
</dbReference>
<keyword evidence="12" id="KW-1185">Reference proteome</keyword>
<evidence type="ECO:0000256" key="5">
    <source>
        <dbReference type="ARBA" id="ARBA00034128"/>
    </source>
</evidence>
<evidence type="ECO:0000256" key="2">
    <source>
        <dbReference type="ARBA" id="ARBA00022723"/>
    </source>
</evidence>
<evidence type="ECO:0000259" key="10">
    <source>
        <dbReference type="PROSITE" id="PS51074"/>
    </source>
</evidence>
<dbReference type="InParanoid" id="A0A369JKW1"/>
<accession>A0A369JKW1</accession>
<evidence type="ECO:0000313" key="11">
    <source>
        <dbReference type="EMBL" id="RDB21850.1"/>
    </source>
</evidence>
<comment type="subunit">
    <text evidence="5">Component of the 2-(3-amino-3-carboxypropyl)histidine synthase complex composed of DPH1, DPH2, DPH3 and a NADH-dependent reductase, predominantly CBR1.</text>
</comment>
<sequence length="117" mass="13331">MGAYYDEIEIEDMVWDAEKGVFHYPCPCGDRFEISRKQLADYEDIATCPSCSLVIRVIYDPLDFEDEPDDEEDGEEESSEDENKEEDSDEEETFEDAMENLTISEPDAKPQSVAVAA</sequence>
<dbReference type="Proteomes" id="UP000076154">
    <property type="component" value="Unassembled WGS sequence"/>
</dbReference>
<feature type="domain" description="DPH-type MB" evidence="10">
    <location>
        <begin position="4"/>
        <end position="60"/>
    </location>
</feature>
<comment type="caution">
    <text evidence="11">The sequence shown here is derived from an EMBL/GenBank/DDBJ whole genome shotgun (WGS) entry which is preliminary data.</text>
</comment>
<gene>
    <name evidence="11" type="primary">DPH3</name>
    <name evidence="11" type="ORF">Hypma_010868</name>
</gene>
<dbReference type="InterPro" id="IPR036671">
    <property type="entry name" value="DPH_MB_sf"/>
</dbReference>
<evidence type="ECO:0000256" key="8">
    <source>
        <dbReference type="ARBA" id="ARBA00048125"/>
    </source>
</evidence>
<dbReference type="Gene3D" id="3.10.660.10">
    <property type="entry name" value="DPH Zinc finger"/>
    <property type="match status" value="1"/>
</dbReference>
<evidence type="ECO:0000256" key="7">
    <source>
        <dbReference type="ARBA" id="ARBA00041070"/>
    </source>
</evidence>
<proteinExistence type="inferred from homology"/>
<dbReference type="FunCoup" id="A0A369JKW1">
    <property type="interactions" value="153"/>
</dbReference>